<evidence type="ECO:0000313" key="3">
    <source>
        <dbReference type="Proteomes" id="UP000660554"/>
    </source>
</evidence>
<dbReference type="EMBL" id="BNDV01000017">
    <property type="protein sequence ID" value="GHI17478.1"/>
    <property type="molecule type" value="Genomic_DNA"/>
</dbReference>
<gene>
    <name evidence="2" type="ORF">Scinn_69410</name>
</gene>
<reference evidence="3" key="1">
    <citation type="submission" date="2020-09" db="EMBL/GenBank/DDBJ databases">
        <title>Whole genome shotgun sequence of Streptomyces cinnamonensis NBRC 15873.</title>
        <authorList>
            <person name="Komaki H."/>
            <person name="Tamura T."/>
        </authorList>
    </citation>
    <scope>NUCLEOTIDE SEQUENCE [LARGE SCALE GENOMIC DNA]</scope>
    <source>
        <strain evidence="3">NBRC 15873</strain>
    </source>
</reference>
<feature type="compositionally biased region" description="Basic and acidic residues" evidence="1">
    <location>
        <begin position="74"/>
        <end position="97"/>
    </location>
</feature>
<feature type="region of interest" description="Disordered" evidence="1">
    <location>
        <begin position="64"/>
        <end position="97"/>
    </location>
</feature>
<evidence type="ECO:0000313" key="2">
    <source>
        <dbReference type="EMBL" id="GHI17478.1"/>
    </source>
</evidence>
<evidence type="ECO:0000256" key="1">
    <source>
        <dbReference type="SAM" id="MobiDB-lite"/>
    </source>
</evidence>
<protein>
    <submittedName>
        <fullName evidence="2">Uncharacterized protein</fullName>
    </submittedName>
</protein>
<dbReference type="Proteomes" id="UP000660554">
    <property type="component" value="Unassembled WGS sequence"/>
</dbReference>
<keyword evidence="3" id="KW-1185">Reference proteome</keyword>
<proteinExistence type="predicted"/>
<sequence>MTSYSISVRLQRTTVEEAYVSVPVTDAVMLREPADDGSFRLDTDKLFAAAVELGSEADWLSEGQRTVVHPIQKAPDRADEADRGRPRLNETGRRAAA</sequence>
<accession>A0ABQ3NXH5</accession>
<name>A0ABQ3NXH5_STRVG</name>
<comment type="caution">
    <text evidence="2">The sequence shown here is derived from an EMBL/GenBank/DDBJ whole genome shotgun (WGS) entry which is preliminary data.</text>
</comment>
<dbReference type="RefSeq" id="WP_185557739.1">
    <property type="nucleotide sequence ID" value="NZ_BMRU01000029.1"/>
</dbReference>
<organism evidence="2 3">
    <name type="scientific">Streptomyces virginiae</name>
    <name type="common">Streptomyces cinnamonensis</name>
    <dbReference type="NCBI Taxonomy" id="1961"/>
    <lineage>
        <taxon>Bacteria</taxon>
        <taxon>Bacillati</taxon>
        <taxon>Actinomycetota</taxon>
        <taxon>Actinomycetes</taxon>
        <taxon>Kitasatosporales</taxon>
        <taxon>Streptomycetaceae</taxon>
        <taxon>Streptomyces</taxon>
    </lineage>
</organism>
<dbReference type="GeneID" id="86959217"/>